<organism evidence="6 7">
    <name type="scientific">Ligilactobacillus araffinosus DSM 20653</name>
    <dbReference type="NCBI Taxonomy" id="1423820"/>
    <lineage>
        <taxon>Bacteria</taxon>
        <taxon>Bacillati</taxon>
        <taxon>Bacillota</taxon>
        <taxon>Bacilli</taxon>
        <taxon>Lactobacillales</taxon>
        <taxon>Lactobacillaceae</taxon>
        <taxon>Ligilactobacillus</taxon>
    </lineage>
</organism>
<evidence type="ECO:0000256" key="5">
    <source>
        <dbReference type="SAM" id="Phobius"/>
    </source>
</evidence>
<evidence type="ECO:0008006" key="8">
    <source>
        <dbReference type="Google" id="ProtNLM"/>
    </source>
</evidence>
<name>A0A0R1ZCM6_9LACO</name>
<protein>
    <recommendedName>
        <fullName evidence="8">ABC transmembrane type-1 domain-containing protein</fullName>
    </recommendedName>
</protein>
<dbReference type="SUPFAM" id="SSF90123">
    <property type="entry name" value="ABC transporter transmembrane region"/>
    <property type="match status" value="1"/>
</dbReference>
<accession>A0A0R1ZCM6</accession>
<dbReference type="GO" id="GO:0005886">
    <property type="term" value="C:plasma membrane"/>
    <property type="evidence" value="ECO:0007669"/>
    <property type="project" value="UniProtKB-SubCell"/>
</dbReference>
<evidence type="ECO:0000256" key="2">
    <source>
        <dbReference type="ARBA" id="ARBA00022692"/>
    </source>
</evidence>
<sequence length="75" mass="8213">MIRILAKSIRENKKYSIIVPFLVLYESLAGAIVPFLMGNLIDQGITKENWSYICKLGTILLLIAISAIISGTTAS</sequence>
<proteinExistence type="predicted"/>
<keyword evidence="7" id="KW-1185">Reference proteome</keyword>
<evidence type="ECO:0000256" key="3">
    <source>
        <dbReference type="ARBA" id="ARBA00022989"/>
    </source>
</evidence>
<feature type="transmembrane region" description="Helical" evidence="5">
    <location>
        <begin position="15"/>
        <end position="37"/>
    </location>
</feature>
<dbReference type="InterPro" id="IPR036640">
    <property type="entry name" value="ABC1_TM_sf"/>
</dbReference>
<evidence type="ECO:0000256" key="4">
    <source>
        <dbReference type="ARBA" id="ARBA00023136"/>
    </source>
</evidence>
<evidence type="ECO:0000313" key="6">
    <source>
        <dbReference type="EMBL" id="KRM52085.1"/>
    </source>
</evidence>
<dbReference type="GO" id="GO:0005524">
    <property type="term" value="F:ATP binding"/>
    <property type="evidence" value="ECO:0007669"/>
    <property type="project" value="InterPro"/>
</dbReference>
<keyword evidence="3 5" id="KW-1133">Transmembrane helix</keyword>
<dbReference type="EMBL" id="AYYZ01000029">
    <property type="protein sequence ID" value="KRM52085.1"/>
    <property type="molecule type" value="Genomic_DNA"/>
</dbReference>
<dbReference type="STRING" id="1423820.FC64_GL001283"/>
<comment type="caution">
    <text evidence="6">The sequence shown here is derived from an EMBL/GenBank/DDBJ whole genome shotgun (WGS) entry which is preliminary data.</text>
</comment>
<evidence type="ECO:0000313" key="7">
    <source>
        <dbReference type="Proteomes" id="UP000051291"/>
    </source>
</evidence>
<dbReference type="AlphaFoldDB" id="A0A0R1ZCM6"/>
<evidence type="ECO:0000256" key="1">
    <source>
        <dbReference type="ARBA" id="ARBA00004651"/>
    </source>
</evidence>
<reference evidence="6 7" key="1">
    <citation type="journal article" date="2015" name="Genome Announc.">
        <title>Expanding the biotechnology potential of lactobacilli through comparative genomics of 213 strains and associated genera.</title>
        <authorList>
            <person name="Sun Z."/>
            <person name="Harris H.M."/>
            <person name="McCann A."/>
            <person name="Guo C."/>
            <person name="Argimon S."/>
            <person name="Zhang W."/>
            <person name="Yang X."/>
            <person name="Jeffery I.B."/>
            <person name="Cooney J.C."/>
            <person name="Kagawa T.F."/>
            <person name="Liu W."/>
            <person name="Song Y."/>
            <person name="Salvetti E."/>
            <person name="Wrobel A."/>
            <person name="Rasinkangas P."/>
            <person name="Parkhill J."/>
            <person name="Rea M.C."/>
            <person name="O'Sullivan O."/>
            <person name="Ritari J."/>
            <person name="Douillard F.P."/>
            <person name="Paul Ross R."/>
            <person name="Yang R."/>
            <person name="Briner A.E."/>
            <person name="Felis G.E."/>
            <person name="de Vos W.M."/>
            <person name="Barrangou R."/>
            <person name="Klaenhammer T.R."/>
            <person name="Caufield P.W."/>
            <person name="Cui Y."/>
            <person name="Zhang H."/>
            <person name="O'Toole P.W."/>
        </authorList>
    </citation>
    <scope>NUCLEOTIDE SEQUENCE [LARGE SCALE GENOMIC DNA]</scope>
    <source>
        <strain evidence="6 7">DSM 20653</strain>
    </source>
</reference>
<dbReference type="Proteomes" id="UP000051291">
    <property type="component" value="Unassembled WGS sequence"/>
</dbReference>
<keyword evidence="2 5" id="KW-0812">Transmembrane</keyword>
<gene>
    <name evidence="6" type="ORF">FC64_GL001283</name>
</gene>
<feature type="transmembrane region" description="Helical" evidence="5">
    <location>
        <begin position="49"/>
        <end position="69"/>
    </location>
</feature>
<dbReference type="PATRIC" id="fig|1423820.4.peg.1309"/>
<dbReference type="RefSeq" id="WP_235804846.1">
    <property type="nucleotide sequence ID" value="NZ_AYYZ01000029.1"/>
</dbReference>
<keyword evidence="4 5" id="KW-0472">Membrane</keyword>
<comment type="subcellular location">
    <subcellularLocation>
        <location evidence="1">Cell membrane</location>
        <topology evidence="1">Multi-pass membrane protein</topology>
    </subcellularLocation>
</comment>
<dbReference type="Gene3D" id="1.20.1560.10">
    <property type="entry name" value="ABC transporter type 1, transmembrane domain"/>
    <property type="match status" value="1"/>
</dbReference>